<dbReference type="AlphaFoldDB" id="A0A5J4Z928"/>
<evidence type="ECO:0000256" key="13">
    <source>
        <dbReference type="ARBA" id="ARBA00023136"/>
    </source>
</evidence>
<comment type="catalytic activity">
    <reaction evidence="16">
        <text>[E2 ubiquitin-conjugating enzyme]-S-ubiquitinyl-L-cysteine + [acceptor protein]-L-cysteine = [E2 ubiquitin-conjugating enzyme]-L-cysteine + [acceptor protein]-S-ubiquitinyl-L-cysteine.</text>
        <dbReference type="EC" id="2.3.2.36"/>
    </reaction>
</comment>
<dbReference type="GO" id="GO:0061630">
    <property type="term" value="F:ubiquitin protein ligase activity"/>
    <property type="evidence" value="ECO:0007669"/>
    <property type="project" value="UniProtKB-EC"/>
</dbReference>
<dbReference type="Proteomes" id="UP000324585">
    <property type="component" value="Unassembled WGS sequence"/>
</dbReference>
<evidence type="ECO:0000256" key="10">
    <source>
        <dbReference type="ARBA" id="ARBA00022833"/>
    </source>
</evidence>
<name>A0A5J4Z928_PORPP</name>
<dbReference type="GO" id="GO:0005778">
    <property type="term" value="C:peroxisomal membrane"/>
    <property type="evidence" value="ECO:0007669"/>
    <property type="project" value="UniProtKB-SubCell"/>
</dbReference>
<evidence type="ECO:0000256" key="17">
    <source>
        <dbReference type="ARBA" id="ARBA00034523"/>
    </source>
</evidence>
<feature type="region of interest" description="Disordered" evidence="18">
    <location>
        <begin position="145"/>
        <end position="169"/>
    </location>
</feature>
<evidence type="ECO:0000256" key="5">
    <source>
        <dbReference type="ARBA" id="ARBA00022679"/>
    </source>
</evidence>
<dbReference type="InterPro" id="IPR006845">
    <property type="entry name" value="Pex_N"/>
</dbReference>
<evidence type="ECO:0000313" key="20">
    <source>
        <dbReference type="EMBL" id="KAA8499273.1"/>
    </source>
</evidence>
<keyword evidence="7" id="KW-0479">Metal-binding</keyword>
<dbReference type="InterPro" id="IPR025654">
    <property type="entry name" value="PEX2/10"/>
</dbReference>
<evidence type="ECO:0000256" key="15">
    <source>
        <dbReference type="ARBA" id="ARBA00032511"/>
    </source>
</evidence>
<evidence type="ECO:0000256" key="6">
    <source>
        <dbReference type="ARBA" id="ARBA00022692"/>
    </source>
</evidence>
<evidence type="ECO:0000256" key="4">
    <source>
        <dbReference type="ARBA" id="ARBA00022448"/>
    </source>
</evidence>
<comment type="subcellular location">
    <subcellularLocation>
        <location evidence="1">Peroxisome membrane</location>
        <topology evidence="1">Multi-pass membrane protein</topology>
    </subcellularLocation>
</comment>
<accession>A0A5J4Z928</accession>
<keyword evidence="8" id="KW-0863">Zinc-finger</keyword>
<comment type="caution">
    <text evidence="20">The sequence shown here is derived from an EMBL/GenBank/DDBJ whole genome shotgun (WGS) entry which is preliminary data.</text>
</comment>
<keyword evidence="10" id="KW-0862">Zinc</keyword>
<evidence type="ECO:0000256" key="18">
    <source>
        <dbReference type="SAM" id="MobiDB-lite"/>
    </source>
</evidence>
<protein>
    <recommendedName>
        <fullName evidence="17">RING-type E3 ubiquitin transferase (cysteine targeting)</fullName>
        <ecNumber evidence="17">2.3.2.36</ecNumber>
    </recommendedName>
    <alternativeName>
        <fullName evidence="15">Peroxin-2</fullName>
    </alternativeName>
</protein>
<keyword evidence="4" id="KW-0813">Transport</keyword>
<dbReference type="GO" id="GO:0008270">
    <property type="term" value="F:zinc ion binding"/>
    <property type="evidence" value="ECO:0007669"/>
    <property type="project" value="UniProtKB-KW"/>
</dbReference>
<proteinExistence type="inferred from homology"/>
<dbReference type="EC" id="2.3.2.36" evidence="17"/>
<comment type="pathway">
    <text evidence="2">Protein modification; protein ubiquitination.</text>
</comment>
<evidence type="ECO:0000256" key="16">
    <source>
        <dbReference type="ARBA" id="ARBA00034438"/>
    </source>
</evidence>
<keyword evidence="6" id="KW-0812">Transmembrane</keyword>
<evidence type="ECO:0000256" key="11">
    <source>
        <dbReference type="ARBA" id="ARBA00022927"/>
    </source>
</evidence>
<gene>
    <name evidence="20" type="ORF">FVE85_6858</name>
</gene>
<dbReference type="PANTHER" id="PTHR48178:SF1">
    <property type="entry name" value="PEROXISOME BIOGENESIS FACTOR 2"/>
    <property type="match status" value="1"/>
</dbReference>
<evidence type="ECO:0000256" key="12">
    <source>
        <dbReference type="ARBA" id="ARBA00022989"/>
    </source>
</evidence>
<keyword evidence="21" id="KW-1185">Reference proteome</keyword>
<feature type="compositionally biased region" description="Low complexity" evidence="18">
    <location>
        <begin position="148"/>
        <end position="157"/>
    </location>
</feature>
<keyword evidence="11" id="KW-0653">Protein transport</keyword>
<organism evidence="20 21">
    <name type="scientific">Porphyridium purpureum</name>
    <name type="common">Red alga</name>
    <name type="synonym">Porphyridium cruentum</name>
    <dbReference type="NCBI Taxonomy" id="35688"/>
    <lineage>
        <taxon>Eukaryota</taxon>
        <taxon>Rhodophyta</taxon>
        <taxon>Bangiophyceae</taxon>
        <taxon>Porphyridiales</taxon>
        <taxon>Porphyridiaceae</taxon>
        <taxon>Porphyridium</taxon>
    </lineage>
</organism>
<feature type="domain" description="Pex N-terminal" evidence="19">
    <location>
        <begin position="69"/>
        <end position="262"/>
    </location>
</feature>
<dbReference type="EMBL" id="VRMN01000001">
    <property type="protein sequence ID" value="KAA8499273.1"/>
    <property type="molecule type" value="Genomic_DNA"/>
</dbReference>
<evidence type="ECO:0000256" key="7">
    <source>
        <dbReference type="ARBA" id="ARBA00022723"/>
    </source>
</evidence>
<keyword evidence="13" id="KW-0472">Membrane</keyword>
<comment type="similarity">
    <text evidence="3">Belongs to the pex2/pex10/pex12 family.</text>
</comment>
<dbReference type="Pfam" id="PF04757">
    <property type="entry name" value="Pex2_Pex12"/>
    <property type="match status" value="1"/>
</dbReference>
<evidence type="ECO:0000256" key="3">
    <source>
        <dbReference type="ARBA" id="ARBA00008704"/>
    </source>
</evidence>
<keyword evidence="9" id="KW-0833">Ubl conjugation pathway</keyword>
<evidence type="ECO:0000256" key="8">
    <source>
        <dbReference type="ARBA" id="ARBA00022771"/>
    </source>
</evidence>
<dbReference type="OrthoDB" id="1701437at2759"/>
<evidence type="ECO:0000259" key="19">
    <source>
        <dbReference type="Pfam" id="PF04757"/>
    </source>
</evidence>
<keyword evidence="12" id="KW-1133">Transmembrane helix</keyword>
<evidence type="ECO:0000313" key="21">
    <source>
        <dbReference type="Proteomes" id="UP000324585"/>
    </source>
</evidence>
<evidence type="ECO:0000256" key="9">
    <source>
        <dbReference type="ARBA" id="ARBA00022786"/>
    </source>
</evidence>
<dbReference type="OMA" id="CYVCLAG"/>
<keyword evidence="5" id="KW-0808">Transferase</keyword>
<evidence type="ECO:0000256" key="14">
    <source>
        <dbReference type="ARBA" id="ARBA00023140"/>
    </source>
</evidence>
<keyword evidence="14" id="KW-0576">Peroxisome</keyword>
<reference evidence="21" key="1">
    <citation type="journal article" date="2019" name="Nat. Commun.">
        <title>Expansion of phycobilisome linker gene families in mesophilic red algae.</title>
        <authorList>
            <person name="Lee J."/>
            <person name="Kim D."/>
            <person name="Bhattacharya D."/>
            <person name="Yoon H.S."/>
        </authorList>
    </citation>
    <scope>NUCLEOTIDE SEQUENCE [LARGE SCALE GENOMIC DNA]</scope>
    <source>
        <strain evidence="21">CCMP 1328</strain>
    </source>
</reference>
<dbReference type="GO" id="GO:0016558">
    <property type="term" value="P:protein import into peroxisome matrix"/>
    <property type="evidence" value="ECO:0007669"/>
    <property type="project" value="InterPro"/>
</dbReference>
<dbReference type="PANTHER" id="PTHR48178">
    <property type="entry name" value="PEROXISOME BIOGENESIS FACTOR 2"/>
    <property type="match status" value="1"/>
</dbReference>
<sequence>MKRAGHTQASRDVSFSATAGRVNQLDALRLDAEFAALMAHGVAQSVAPLSRASPLTSLLPEHISLSELARRLAPEMQLMLRSVYFALSVARDTPSPGNRYQNVRYKASMPWSRKAALFACSVLARYVFARLSWLSERWLARELQRPQETGSESSGSDSDSESDSGTRRSLRERGVRASVVYAQWLSDALRFIEKVFACLHVLNMMVFLRQGRYRSLEDRVAGTRLEYIELRAQRSLGFELLNQALVWEGFSEFVLFLFPLFRPAAIARVLKRLIGWFLSVDLGALEAQRRSRQGRSSSSVAPVDEDDTGESVAAQVCAKCQSSKPTMAHRVDPCGCVFCYACIAIHTESDALDSDECLNCGSSIRSVTRIQAEWIEDITKKNESA</sequence>
<evidence type="ECO:0000256" key="1">
    <source>
        <dbReference type="ARBA" id="ARBA00004585"/>
    </source>
</evidence>
<evidence type="ECO:0000256" key="2">
    <source>
        <dbReference type="ARBA" id="ARBA00004906"/>
    </source>
</evidence>